<feature type="compositionally biased region" description="Low complexity" evidence="1">
    <location>
        <begin position="792"/>
        <end position="818"/>
    </location>
</feature>
<protein>
    <recommendedName>
        <fullName evidence="2">GBF-interacting protein 1 N-terminal domain-containing protein</fullName>
    </recommendedName>
</protein>
<evidence type="ECO:0000313" key="3">
    <source>
        <dbReference type="EnsemblPlants" id="TuG1812G0100004407.01.T02"/>
    </source>
</evidence>
<dbReference type="PANTHER" id="PTHR46445:SF3">
    <property type="entry name" value="RNA POLYMERASE II DEGRADATION FACTOR-LIKE PROTEIN (DUF1296)-RELATED"/>
    <property type="match status" value="1"/>
</dbReference>
<feature type="domain" description="GBF-interacting protein 1 N-terminal" evidence="2">
    <location>
        <begin position="23"/>
        <end position="81"/>
    </location>
</feature>
<reference evidence="4" key="1">
    <citation type="journal article" date="2013" name="Nature">
        <title>Draft genome of the wheat A-genome progenitor Triticum urartu.</title>
        <authorList>
            <person name="Ling H.Q."/>
            <person name="Zhao S."/>
            <person name="Liu D."/>
            <person name="Wang J."/>
            <person name="Sun H."/>
            <person name="Zhang C."/>
            <person name="Fan H."/>
            <person name="Li D."/>
            <person name="Dong L."/>
            <person name="Tao Y."/>
            <person name="Gao C."/>
            <person name="Wu H."/>
            <person name="Li Y."/>
            <person name="Cui Y."/>
            <person name="Guo X."/>
            <person name="Zheng S."/>
            <person name="Wang B."/>
            <person name="Yu K."/>
            <person name="Liang Q."/>
            <person name="Yang W."/>
            <person name="Lou X."/>
            <person name="Chen J."/>
            <person name="Feng M."/>
            <person name="Jian J."/>
            <person name="Zhang X."/>
            <person name="Luo G."/>
            <person name="Jiang Y."/>
            <person name="Liu J."/>
            <person name="Wang Z."/>
            <person name="Sha Y."/>
            <person name="Zhang B."/>
            <person name="Wu H."/>
            <person name="Tang D."/>
            <person name="Shen Q."/>
            <person name="Xue P."/>
            <person name="Zou S."/>
            <person name="Wang X."/>
            <person name="Liu X."/>
            <person name="Wang F."/>
            <person name="Yang Y."/>
            <person name="An X."/>
            <person name="Dong Z."/>
            <person name="Zhang K."/>
            <person name="Zhang X."/>
            <person name="Luo M.C."/>
            <person name="Dvorak J."/>
            <person name="Tong Y."/>
            <person name="Wang J."/>
            <person name="Yang H."/>
            <person name="Li Z."/>
            <person name="Wang D."/>
            <person name="Zhang A."/>
            <person name="Wang J."/>
        </authorList>
    </citation>
    <scope>NUCLEOTIDE SEQUENCE</scope>
    <source>
        <strain evidence="4">cv. G1812</strain>
    </source>
</reference>
<dbReference type="EnsemblPlants" id="TuG1812G0100004407.01.T02">
    <property type="protein sequence ID" value="TuG1812G0100004407.01.T02"/>
    <property type="gene ID" value="TuG1812G0100004407.01"/>
</dbReference>
<name>A0A8R7K3T5_TRIUA</name>
<evidence type="ECO:0000259" key="2">
    <source>
        <dbReference type="Pfam" id="PF06972"/>
    </source>
</evidence>
<feature type="region of interest" description="Disordered" evidence="1">
    <location>
        <begin position="252"/>
        <end position="295"/>
    </location>
</feature>
<feature type="compositionally biased region" description="Low complexity" evidence="1">
    <location>
        <begin position="121"/>
        <end position="152"/>
    </location>
</feature>
<evidence type="ECO:0000313" key="4">
    <source>
        <dbReference type="Proteomes" id="UP000015106"/>
    </source>
</evidence>
<keyword evidence="4" id="KW-1185">Reference proteome</keyword>
<feature type="compositionally biased region" description="Basic and acidic residues" evidence="1">
    <location>
        <begin position="252"/>
        <end position="265"/>
    </location>
</feature>
<feature type="compositionally biased region" description="Polar residues" evidence="1">
    <location>
        <begin position="276"/>
        <end position="287"/>
    </location>
</feature>
<proteinExistence type="predicted"/>
<dbReference type="PANTHER" id="PTHR46445">
    <property type="entry name" value="RNA POLYMERASE II DEGRADATION FACTOR-LIKE PROTEIN (DUF1296)"/>
    <property type="match status" value="1"/>
</dbReference>
<dbReference type="AlphaFoldDB" id="A0A8R7K3T5"/>
<accession>A0A8R7K3T5</accession>
<organism evidence="3 4">
    <name type="scientific">Triticum urartu</name>
    <name type="common">Red wild einkorn</name>
    <name type="synonym">Crithodium urartu</name>
    <dbReference type="NCBI Taxonomy" id="4572"/>
    <lineage>
        <taxon>Eukaryota</taxon>
        <taxon>Viridiplantae</taxon>
        <taxon>Streptophyta</taxon>
        <taxon>Embryophyta</taxon>
        <taxon>Tracheophyta</taxon>
        <taxon>Spermatophyta</taxon>
        <taxon>Magnoliopsida</taxon>
        <taxon>Liliopsida</taxon>
        <taxon>Poales</taxon>
        <taxon>Poaceae</taxon>
        <taxon>BOP clade</taxon>
        <taxon>Pooideae</taxon>
        <taxon>Triticodae</taxon>
        <taxon>Triticeae</taxon>
        <taxon>Triticinae</taxon>
        <taxon>Triticum</taxon>
    </lineage>
</organism>
<dbReference type="KEGG" id="tua:125529448"/>
<dbReference type="SUPFAM" id="SSF46934">
    <property type="entry name" value="UBA-like"/>
    <property type="match status" value="1"/>
</dbReference>
<evidence type="ECO:0000256" key="1">
    <source>
        <dbReference type="SAM" id="MobiDB-lite"/>
    </source>
</evidence>
<dbReference type="RefSeq" id="XP_048549817.1">
    <property type="nucleotide sequence ID" value="XM_048693860.1"/>
</dbReference>
<dbReference type="GeneID" id="125529448"/>
<feature type="compositionally biased region" description="Gly residues" evidence="1">
    <location>
        <begin position="1"/>
        <end position="16"/>
    </location>
</feature>
<dbReference type="Proteomes" id="UP000015106">
    <property type="component" value="Chromosome 1"/>
</dbReference>
<sequence length="874" mass="92865">MSGGGGGGGGAGGGKGAAAAGPVPQASRKLVQSLKEIVNRPDAEIYAALRECSMDPDEAVSRLLSQDTFQEVKSKRDKKKEVKETPEPRSRAANNATSRGVRGGPDRGGRNNSAYNSSIDNMTSRSSVSGSGMPSTNSTQKQTVSSSSVNKNLVADAPSVPPQTSSGFQHGWSGTPGQLSMADIVKMGGRPQAQGKPSTKTVVTADKGYAGQYPSLPTTVNQNAKQSASTVAPTELDQGLPSAQDSVLVKDHSHTAADNKQKYDNDWSPQDDPPAGNQSSIPETSGDPSLFEAPLHPSTHVADAVYLHENSYLDDNISAAMRSGNASERHLDHYGGNSEYNDGLLQNSSTYLAQTHSHIEDQAEESNADVSAAANFQGLSLHDEELAATKFAEDNPAVIIPDHLQVSNTGCAGLSFGSFGSGAFSGLLPPPKSTENNVELPIVEESEPIDHTDTRDQDFYEIPPNSPPNENLEEIMGANTENLDVPSVQQPDVLRQEILDDPSGVQYNLPSVSSHAYANPAQPNAMDAMQGSNQAHTLSHLSSLLQSNTLQQHNLLGSNMAPLRDLDFGLSPLLAAQAQSMGARYNSAAPTTTGMQEPMKPGVFSNTQSTQNLPSTSIQMAPSLPQQLVHPYSQPTLPIAPFANMIGANMIGYNPYLAQNYPAYLPSTAFQQAYSSNGQFHQSAAAVPGAGMKYSMPQYKNNMSGANLQQQQQPSSVISGYAGFGSSSNLPGNFALNQNAAPPSANLGFDEALSAQYKEANQYMALQQQGDNSAMWLHGAGSRTASALPPTQFYGYQGQSQQQGAFRQAQQPQQPSQYGGHGYPAFYHSQGGMAQEHHPQNPADGALNGYQAAPQQQQQQQQPSHQSWQQHANY</sequence>
<dbReference type="Gramene" id="TuG1812G0100004407.01.T02">
    <property type="protein sequence ID" value="TuG1812G0100004407.01.T02"/>
    <property type="gene ID" value="TuG1812G0100004407.01"/>
</dbReference>
<feature type="region of interest" description="Disordered" evidence="1">
    <location>
        <begin position="788"/>
        <end position="874"/>
    </location>
</feature>
<dbReference type="OrthoDB" id="762072at2759"/>
<dbReference type="InterPro" id="IPR009719">
    <property type="entry name" value="GIP1_N"/>
</dbReference>
<reference evidence="3" key="3">
    <citation type="submission" date="2022-06" db="UniProtKB">
        <authorList>
            <consortium name="EnsemblPlants"/>
        </authorList>
    </citation>
    <scope>IDENTIFICATION</scope>
</reference>
<feature type="compositionally biased region" description="Polar residues" evidence="1">
    <location>
        <begin position="111"/>
        <end position="120"/>
    </location>
</feature>
<dbReference type="Pfam" id="PF06972">
    <property type="entry name" value="GIP1_N"/>
    <property type="match status" value="1"/>
</dbReference>
<feature type="compositionally biased region" description="Low complexity" evidence="1">
    <location>
        <begin position="851"/>
        <end position="874"/>
    </location>
</feature>
<reference evidence="3" key="2">
    <citation type="submission" date="2018-03" db="EMBL/GenBank/DDBJ databases">
        <title>The Triticum urartu genome reveals the dynamic nature of wheat genome evolution.</title>
        <authorList>
            <person name="Ling H."/>
            <person name="Ma B."/>
            <person name="Shi X."/>
            <person name="Liu H."/>
            <person name="Dong L."/>
            <person name="Sun H."/>
            <person name="Cao Y."/>
            <person name="Gao Q."/>
            <person name="Zheng S."/>
            <person name="Li Y."/>
            <person name="Yu Y."/>
            <person name="Du H."/>
            <person name="Qi M."/>
            <person name="Li Y."/>
            <person name="Yu H."/>
            <person name="Cui Y."/>
            <person name="Wang N."/>
            <person name="Chen C."/>
            <person name="Wu H."/>
            <person name="Zhao Y."/>
            <person name="Zhang J."/>
            <person name="Li Y."/>
            <person name="Zhou W."/>
            <person name="Zhang B."/>
            <person name="Hu W."/>
            <person name="Eijk M."/>
            <person name="Tang J."/>
            <person name="Witsenboer H."/>
            <person name="Zhao S."/>
            <person name="Li Z."/>
            <person name="Zhang A."/>
            <person name="Wang D."/>
            <person name="Liang C."/>
        </authorList>
    </citation>
    <scope>NUCLEOTIDE SEQUENCE [LARGE SCALE GENOMIC DNA]</scope>
    <source>
        <strain evidence="3">cv. G1812</strain>
    </source>
</reference>
<dbReference type="InterPro" id="IPR009060">
    <property type="entry name" value="UBA-like_sf"/>
</dbReference>
<feature type="region of interest" description="Disordered" evidence="1">
    <location>
        <begin position="1"/>
        <end position="25"/>
    </location>
</feature>
<feature type="region of interest" description="Disordered" evidence="1">
    <location>
        <begin position="63"/>
        <end position="238"/>
    </location>
</feature>
<feature type="compositionally biased region" description="Basic and acidic residues" evidence="1">
    <location>
        <begin position="70"/>
        <end position="90"/>
    </location>
</feature>
<feature type="compositionally biased region" description="Polar residues" evidence="1">
    <location>
        <begin position="215"/>
        <end position="232"/>
    </location>
</feature>
<gene>
    <name evidence="3" type="primary">LOC125529448</name>
</gene>